<keyword evidence="1" id="KW-1133">Transmembrane helix</keyword>
<evidence type="ECO:0000313" key="3">
    <source>
        <dbReference type="Proteomes" id="UP000604730"/>
    </source>
</evidence>
<evidence type="ECO:0000313" key="2">
    <source>
        <dbReference type="EMBL" id="MBK5897460.1"/>
    </source>
</evidence>
<dbReference type="PANTHER" id="PTHR37314:SF4">
    <property type="entry name" value="UPF0700 TRANSMEMBRANE PROTEIN YOAK"/>
    <property type="match status" value="1"/>
</dbReference>
<feature type="transmembrane region" description="Helical" evidence="1">
    <location>
        <begin position="12"/>
        <end position="29"/>
    </location>
</feature>
<keyword evidence="1" id="KW-0472">Membrane</keyword>
<feature type="transmembrane region" description="Helical" evidence="1">
    <location>
        <begin position="58"/>
        <end position="78"/>
    </location>
</feature>
<feature type="transmembrane region" description="Helical" evidence="1">
    <location>
        <begin position="85"/>
        <end position="105"/>
    </location>
</feature>
<dbReference type="PANTHER" id="PTHR37314">
    <property type="entry name" value="SLR0142 PROTEIN"/>
    <property type="match status" value="1"/>
</dbReference>
<name>A0ABS1J0E3_9FIRM</name>
<dbReference type="EMBL" id="JAEPRJ010000001">
    <property type="protein sequence ID" value="MBK5897460.1"/>
    <property type="molecule type" value="Genomic_DNA"/>
</dbReference>
<feature type="transmembrane region" description="Helical" evidence="1">
    <location>
        <begin position="170"/>
        <end position="188"/>
    </location>
</feature>
<organism evidence="2 3">
    <name type="scientific">Catonella massiliensis</name>
    <dbReference type="NCBI Taxonomy" id="2799636"/>
    <lineage>
        <taxon>Bacteria</taxon>
        <taxon>Bacillati</taxon>
        <taxon>Bacillota</taxon>
        <taxon>Clostridia</taxon>
        <taxon>Lachnospirales</taxon>
        <taxon>Lachnospiraceae</taxon>
        <taxon>Catonella</taxon>
    </lineage>
</organism>
<feature type="transmembrane region" description="Helical" evidence="1">
    <location>
        <begin position="111"/>
        <end position="129"/>
    </location>
</feature>
<accession>A0ABS1J0E3</accession>
<comment type="caution">
    <text evidence="2">The sequence shown here is derived from an EMBL/GenBank/DDBJ whole genome shotgun (WGS) entry which is preliminary data.</text>
</comment>
<dbReference type="Pfam" id="PF06912">
    <property type="entry name" value="DUF1275"/>
    <property type="match status" value="1"/>
</dbReference>
<feature type="transmembrane region" description="Helical" evidence="1">
    <location>
        <begin position="194"/>
        <end position="212"/>
    </location>
</feature>
<dbReference type="InterPro" id="IPR010699">
    <property type="entry name" value="DUF1275"/>
</dbReference>
<protein>
    <submittedName>
        <fullName evidence="2">DUF1275 domain-containing protein</fullName>
    </submittedName>
</protein>
<sequence length="220" mass="24809">MENLTEKQEEILHYIVCVSGGFMGGYALFTRLGNFGSAQTGNLIEIVLNIFGRDYKEVALRFAALLLFIFGNVSCVLIKQNLGKLVLKIYTFGILFIGYIFLAFIPADADAVLGLLPIFFMSSVQWFTFTGTRKYNCSTIFSTNNLKQMVLGYTYYHLTGKEEDREKGRFYLLSLTFFYAGVVLAVALCHRFGIRASCFGLIIIIIAEIVSIERDAKQRT</sequence>
<dbReference type="Proteomes" id="UP000604730">
    <property type="component" value="Unassembled WGS sequence"/>
</dbReference>
<keyword evidence="3" id="KW-1185">Reference proteome</keyword>
<dbReference type="RefSeq" id="WP_208428939.1">
    <property type="nucleotide sequence ID" value="NZ_JAEPRJ010000001.1"/>
</dbReference>
<keyword evidence="1" id="KW-0812">Transmembrane</keyword>
<gene>
    <name evidence="2" type="ORF">JJN12_06675</name>
</gene>
<reference evidence="2 3" key="1">
    <citation type="submission" date="2021-01" db="EMBL/GenBank/DDBJ databases">
        <title>Isolation and description of Catonella massiliensis sp. nov., a novel Catonella species, isolated from a stable periodontitis subject.</title>
        <authorList>
            <person name="Antezack A."/>
            <person name="Boxberger M."/>
            <person name="La Scola B."/>
            <person name="Monnet-Corti V."/>
        </authorList>
    </citation>
    <scope>NUCLEOTIDE SEQUENCE [LARGE SCALE GENOMIC DNA]</scope>
    <source>
        <strain evidence="2 3">Marseille-Q4567</strain>
    </source>
</reference>
<proteinExistence type="predicted"/>
<evidence type="ECO:0000256" key="1">
    <source>
        <dbReference type="SAM" id="Phobius"/>
    </source>
</evidence>